<protein>
    <submittedName>
        <fullName evidence="1">Uncharacterized protein</fullName>
    </submittedName>
</protein>
<reference evidence="1" key="1">
    <citation type="submission" date="2018-02" db="EMBL/GenBank/DDBJ databases">
        <title>Rhizophora mucronata_Transcriptome.</title>
        <authorList>
            <person name="Meera S.P."/>
            <person name="Sreeshan A."/>
            <person name="Augustine A."/>
        </authorList>
    </citation>
    <scope>NUCLEOTIDE SEQUENCE</scope>
    <source>
        <tissue evidence="1">Leaf</tissue>
    </source>
</reference>
<sequence length="36" mass="4023">MNFCIFAIKTPQPCDYIVLALAALTVVRGRLFHVNS</sequence>
<accession>A0A2P2P935</accession>
<evidence type="ECO:0000313" key="1">
    <source>
        <dbReference type="EMBL" id="MBX51131.1"/>
    </source>
</evidence>
<organism evidence="1">
    <name type="scientific">Rhizophora mucronata</name>
    <name type="common">Asiatic mangrove</name>
    <dbReference type="NCBI Taxonomy" id="61149"/>
    <lineage>
        <taxon>Eukaryota</taxon>
        <taxon>Viridiplantae</taxon>
        <taxon>Streptophyta</taxon>
        <taxon>Embryophyta</taxon>
        <taxon>Tracheophyta</taxon>
        <taxon>Spermatophyta</taxon>
        <taxon>Magnoliopsida</taxon>
        <taxon>eudicotyledons</taxon>
        <taxon>Gunneridae</taxon>
        <taxon>Pentapetalae</taxon>
        <taxon>rosids</taxon>
        <taxon>fabids</taxon>
        <taxon>Malpighiales</taxon>
        <taxon>Rhizophoraceae</taxon>
        <taxon>Rhizophora</taxon>
    </lineage>
</organism>
<dbReference type="EMBL" id="GGEC01070647">
    <property type="protein sequence ID" value="MBX51131.1"/>
    <property type="molecule type" value="Transcribed_RNA"/>
</dbReference>
<name>A0A2P2P935_RHIMU</name>
<dbReference type="AlphaFoldDB" id="A0A2P2P935"/>
<proteinExistence type="predicted"/>